<dbReference type="GO" id="GO:0005737">
    <property type="term" value="C:cytoplasm"/>
    <property type="evidence" value="ECO:0007669"/>
    <property type="project" value="TreeGrafter"/>
</dbReference>
<gene>
    <name evidence="9" type="ORF">QE152_g12919</name>
</gene>
<dbReference type="EMBL" id="JASPKY010000120">
    <property type="protein sequence ID" value="KAK9732300.1"/>
    <property type="molecule type" value="Genomic_DNA"/>
</dbReference>
<dbReference type="FunFam" id="1.10.510.10:FF:000389">
    <property type="entry name" value="Uncharacterized protein, isoform E"/>
    <property type="match status" value="1"/>
</dbReference>
<dbReference type="GO" id="GO:0035556">
    <property type="term" value="P:intracellular signal transduction"/>
    <property type="evidence" value="ECO:0007669"/>
    <property type="project" value="TreeGrafter"/>
</dbReference>
<dbReference type="Pfam" id="PF00069">
    <property type="entry name" value="Pkinase"/>
    <property type="match status" value="1"/>
</dbReference>
<feature type="compositionally biased region" description="Polar residues" evidence="7">
    <location>
        <begin position="1562"/>
        <end position="1573"/>
    </location>
</feature>
<accession>A0AAW1LEK6</accession>
<dbReference type="SUPFAM" id="SSF56112">
    <property type="entry name" value="Protein kinase-like (PK-like)"/>
    <property type="match status" value="1"/>
</dbReference>
<feature type="compositionally biased region" description="Polar residues" evidence="7">
    <location>
        <begin position="2023"/>
        <end position="2041"/>
    </location>
</feature>
<feature type="compositionally biased region" description="Basic and acidic residues" evidence="7">
    <location>
        <begin position="890"/>
        <end position="915"/>
    </location>
</feature>
<evidence type="ECO:0000256" key="5">
    <source>
        <dbReference type="ARBA" id="ARBA00022840"/>
    </source>
</evidence>
<feature type="compositionally biased region" description="Basic and acidic residues" evidence="7">
    <location>
        <begin position="1646"/>
        <end position="1671"/>
    </location>
</feature>
<feature type="compositionally biased region" description="Basic and acidic residues" evidence="7">
    <location>
        <begin position="1271"/>
        <end position="1293"/>
    </location>
</feature>
<feature type="compositionally biased region" description="Polar residues" evidence="7">
    <location>
        <begin position="1873"/>
        <end position="1884"/>
    </location>
</feature>
<dbReference type="InterPro" id="IPR017441">
    <property type="entry name" value="Protein_kinase_ATP_BS"/>
</dbReference>
<evidence type="ECO:0000256" key="2">
    <source>
        <dbReference type="ARBA" id="ARBA00022679"/>
    </source>
</evidence>
<proteinExistence type="predicted"/>
<evidence type="ECO:0000256" key="4">
    <source>
        <dbReference type="ARBA" id="ARBA00022777"/>
    </source>
</evidence>
<feature type="compositionally biased region" description="Low complexity" evidence="7">
    <location>
        <begin position="989"/>
        <end position="1006"/>
    </location>
</feature>
<dbReference type="FunFam" id="3.30.200.20:FF:000315">
    <property type="entry name" value="Calcium-dependent protein kinase 3"/>
    <property type="match status" value="1"/>
</dbReference>
<feature type="region of interest" description="Disordered" evidence="7">
    <location>
        <begin position="1150"/>
        <end position="1217"/>
    </location>
</feature>
<dbReference type="GO" id="GO:0000226">
    <property type="term" value="P:microtubule cytoskeleton organization"/>
    <property type="evidence" value="ECO:0007669"/>
    <property type="project" value="TreeGrafter"/>
</dbReference>
<evidence type="ECO:0000256" key="3">
    <source>
        <dbReference type="ARBA" id="ARBA00022741"/>
    </source>
</evidence>
<reference evidence="9 10" key="1">
    <citation type="journal article" date="2024" name="BMC Genomics">
        <title>De novo assembly and annotation of Popillia japonica's genome with initial clues to its potential as an invasive pest.</title>
        <authorList>
            <person name="Cucini C."/>
            <person name="Boschi S."/>
            <person name="Funari R."/>
            <person name="Cardaioli E."/>
            <person name="Iannotti N."/>
            <person name="Marturano G."/>
            <person name="Paoli F."/>
            <person name="Bruttini M."/>
            <person name="Carapelli A."/>
            <person name="Frati F."/>
            <person name="Nardi F."/>
        </authorList>
    </citation>
    <scope>NUCLEOTIDE SEQUENCE [LARGE SCALE GENOMIC DNA]</scope>
    <source>
        <strain evidence="9">DMR45628</strain>
    </source>
</reference>
<dbReference type="InterPro" id="IPR000719">
    <property type="entry name" value="Prot_kinase_dom"/>
</dbReference>
<feature type="region of interest" description="Disordered" evidence="7">
    <location>
        <begin position="1258"/>
        <end position="1335"/>
    </location>
</feature>
<feature type="compositionally biased region" description="Low complexity" evidence="7">
    <location>
        <begin position="934"/>
        <end position="949"/>
    </location>
</feature>
<evidence type="ECO:0000256" key="1">
    <source>
        <dbReference type="ARBA" id="ARBA00022527"/>
    </source>
</evidence>
<dbReference type="PANTHER" id="PTHR24346:SF93">
    <property type="entry name" value="NUAK FAMILY SNF1-LIKE KINASE 1"/>
    <property type="match status" value="1"/>
</dbReference>
<dbReference type="InterPro" id="IPR011009">
    <property type="entry name" value="Kinase-like_dom_sf"/>
</dbReference>
<feature type="region of interest" description="Disordered" evidence="7">
    <location>
        <begin position="2203"/>
        <end position="2273"/>
    </location>
</feature>
<dbReference type="GO" id="GO:0005524">
    <property type="term" value="F:ATP binding"/>
    <property type="evidence" value="ECO:0007669"/>
    <property type="project" value="UniProtKB-UniRule"/>
</dbReference>
<feature type="compositionally biased region" description="Basic and acidic residues" evidence="7">
    <location>
        <begin position="1314"/>
        <end position="1328"/>
    </location>
</feature>
<keyword evidence="3 6" id="KW-0547">Nucleotide-binding</keyword>
<dbReference type="Proteomes" id="UP001458880">
    <property type="component" value="Unassembled WGS sequence"/>
</dbReference>
<keyword evidence="2" id="KW-0808">Transferase</keyword>
<feature type="region of interest" description="Disordered" evidence="7">
    <location>
        <begin position="520"/>
        <end position="832"/>
    </location>
</feature>
<evidence type="ECO:0000313" key="10">
    <source>
        <dbReference type="Proteomes" id="UP001458880"/>
    </source>
</evidence>
<feature type="compositionally biased region" description="Polar residues" evidence="7">
    <location>
        <begin position="2259"/>
        <end position="2273"/>
    </location>
</feature>
<protein>
    <submittedName>
        <fullName evidence="9">Protein kinase domain</fullName>
    </submittedName>
</protein>
<feature type="compositionally biased region" description="Basic and acidic residues" evidence="7">
    <location>
        <begin position="1540"/>
        <end position="1556"/>
    </location>
</feature>
<comment type="caution">
    <text evidence="9">The sequence shown here is derived from an EMBL/GenBank/DDBJ whole genome shotgun (WGS) entry which is preliminary data.</text>
</comment>
<feature type="domain" description="Protein kinase" evidence="8">
    <location>
        <begin position="42"/>
        <end position="293"/>
    </location>
</feature>
<feature type="compositionally biased region" description="Basic and acidic residues" evidence="7">
    <location>
        <begin position="1728"/>
        <end position="1741"/>
    </location>
</feature>
<name>A0AAW1LEK6_POPJA</name>
<feature type="region of interest" description="Disordered" evidence="7">
    <location>
        <begin position="1805"/>
        <end position="1900"/>
    </location>
</feature>
<feature type="region of interest" description="Disordered" evidence="7">
    <location>
        <begin position="1457"/>
        <end position="1491"/>
    </location>
</feature>
<sequence>MVVGEANINNIGEANINNIMGGIENTGGVRLHNHKKKLRQRFDILRKLGQGTYGKVQLGINKETGQEVAIKTIKKSKIETEADLIRIRREIQIMSSVQHPNIIHIYEVFENREKMVLVMEYAAGGELYDYLSERKVLSEEEARRIFRQIAIACYYCHKHKICHRDLKLENILLDENGNAKIADFGLSNVFDCKRLLSTFCGSPLYASPEIVKGTPYHGPEVDCWSLGVLLYTLVYGAMPFDGSNFKRLVRQISQGDYFEPKKPSPASPLIREMLTVNPKHRADIEKICSHWWVNEAYDESCLEISEYLANQTPVRLDLLLSLAPPPPQLESDKLVVTGDVPEQAIKPDAMAPTRSQSVGSLMELTHPAEKRIKDLLAEEIKASPKRKLENAVSSDQANLSNRKDKIIKENTIADISVHATIHENNEDSSMTEIPLDKSRTQTISKEMDVEQNDENTDLSQQGAVCAEILEDVKKHEAKKPIKVKKAVSTTIGNKILEEINENPSQESLCNNLDKENIEQKPKKLIEPDAKPVKKEDTQPVKNKPTSKGVLTNKDENVEVPVKLQTVLEPETKPPQVQTREEIVQEPVQTPVLEEIVAEKKPEEPENKPLERRRSRIYEQAEKLQNLMANDNGYKKQFERKASLTSSSPPKVKCNIPKRISIDKQASLEQPDKEKAEPEGKPEETKPVETQEAKPKVTESQEVPEKAKSPENLTKEMDDARKKQLKNAVSIISNALDKDKEGTRKSRSRPCIRKPPVPFGASGRSASGSIAMITPFSPSEEKPPSLQSANDAKATPIPVSTPQDAKDEAVSESKTSSAEITLKSATLPRRKTTKAEIHLNYPQPKPATIEFKTEMAHHVEAPPKLATQRSEAVFPVSAPPNVTMRSASVEPESKSKPKERIIPIAFEKETDDKKEVVTSPPVKPPTPKILQNQKSYQSQRSNSLSRQSTQESDSETTVSGGGEPIRKSHREYIIPIAVEGGGYVTPRAGSLEPSDTTSTTSTMTNSSRRPKFGRSSARRMNSLLNDREGSEDESPFILHRHSSFGKDSDTEDSRKDTFHMHRLRSSRPRRANLEHTDSLSSGEEDDDDGFEILTAENLFSTLLARVRDLTQRINVDDNRPGFPSSRLLSQFDHGTNFWNFKSRLDPFSSRTTPVSRAFSQERPSSSNNSSTRPFGAPWRRSVSQKKNNSSTSNNDLNLSDLNLKQKKNNSSTSNNDLNLSDLNLKQLKLSEEDAIALSYLTPGLSRRIQKQLLAQLPPSEAKKLTRTMSMRSTKERTPVDSSNVDKSKIIEDKTQTLPRKYLGESSKYNSAAKLNEAERGKSVEPRDSDSGAFRTKNYSREIFSPVADRSVRSESFDMDRTPRPRAIRSTSLREPRLNYNLPSFKSPDSDSASYRNDDIYKINEHSKNSAFYNSPETSPTPKNNSIYSTDYSTGITRPSSNIYTPYSPESSTFNKYLSPNKYSTDSGPRSYSPTYTSDIEKKTDTKRPSTTARKISRFLRPDFYDKPKEESVVVKEKKEREMETQKVLKEIRDKRKNRLQSRRERSTSRETSSKKSEDELEVNDNTNQKCDTNTESICDNNLIQKNLKAEDTNEILNNISDSIKNIETNITTETNSLVEKSQSPEAKIPKKEKISKLIRPKSYPADNLKKDTKETPEKEVTKSKIAKIKKDSVTSQTSSPNGKVDPDKSKSPPPTKTVEKNSNKNRFFQTIEKKFEKLRSFNNSPNRESSVEKKLKDEKKSSVENAIKRLREQSLPRNIDPCITESGLIKRAVSVEDLSTLNTSTKELQPSRKSVTKILGLFKKYEEKDKEKRSEKASKLKKPKDVSGSSSEKSDTTKTNQLKSKKNDSNKGADKTVITKSDNAKVKTQKIKGNDSNGNNTVTKENVSHDKDLAKKKLTIEQEQERPKSLLYDFQKEISPCKGAKSDTAISNDNKTKFSKLPINSFRRSLNLDKTLDSSIKYKPSNQNLNDYEGNIMNNDDRNNNPPDLTNNIDINDNDTFRKPDRRNLKLDLNKIADSIVDTHPSTSNSEPNRNSTTDDSSVFLSPCDDNISCDSWSICSDYHTHDLLSPISPNGHIFSGDESESVIDRIRRKSFYTRFNEKKRPRKPSLISNYRDLDLYKDYSQRKPTTPSYRSPNDYGSLDRRFVDYRAPSAERRLSYNAVPDHSVKREYKPYVRSSSLLNDYVNVPNRYQTYNPRMGRHISSLYSPENEDGTTADDVSTAGKSRLNSVHYQPSRINGKASSVSPSMDNLYPDPHTTYKQNAASTSPHSST</sequence>
<evidence type="ECO:0000256" key="7">
    <source>
        <dbReference type="SAM" id="MobiDB-lite"/>
    </source>
</evidence>
<dbReference type="PROSITE" id="PS00108">
    <property type="entry name" value="PROTEIN_KINASE_ST"/>
    <property type="match status" value="1"/>
</dbReference>
<feature type="region of interest" description="Disordered" evidence="7">
    <location>
        <begin position="1961"/>
        <end position="2005"/>
    </location>
</feature>
<dbReference type="Gene3D" id="1.10.510.10">
    <property type="entry name" value="Transferase(Phosphotransferase) domain 1"/>
    <property type="match status" value="1"/>
</dbReference>
<feature type="region of interest" description="Disordered" evidence="7">
    <location>
        <begin position="1530"/>
        <end position="1573"/>
    </location>
</feature>
<dbReference type="PROSITE" id="PS00107">
    <property type="entry name" value="PROTEIN_KINASE_ATP"/>
    <property type="match status" value="1"/>
</dbReference>
<feature type="region of interest" description="Disordered" evidence="7">
    <location>
        <begin position="1348"/>
        <end position="1392"/>
    </location>
</feature>
<dbReference type="CDD" id="cd14073">
    <property type="entry name" value="STKc_NUAK"/>
    <property type="match status" value="1"/>
</dbReference>
<feature type="region of interest" description="Disordered" evidence="7">
    <location>
        <begin position="1616"/>
        <end position="1741"/>
    </location>
</feature>
<dbReference type="InterPro" id="IPR008271">
    <property type="entry name" value="Ser/Thr_kinase_AS"/>
</dbReference>
<feature type="compositionally biased region" description="Basic and acidic residues" evidence="7">
    <location>
        <begin position="596"/>
        <end position="621"/>
    </location>
</feature>
<feature type="compositionally biased region" description="Basic and acidic residues" evidence="7">
    <location>
        <begin position="1885"/>
        <end position="1900"/>
    </location>
</feature>
<dbReference type="SMART" id="SM00220">
    <property type="entry name" value="S_TKc"/>
    <property type="match status" value="1"/>
</dbReference>
<evidence type="ECO:0000313" key="9">
    <source>
        <dbReference type="EMBL" id="KAK9732300.1"/>
    </source>
</evidence>
<dbReference type="GO" id="GO:0050321">
    <property type="term" value="F:tau-protein kinase activity"/>
    <property type="evidence" value="ECO:0007669"/>
    <property type="project" value="TreeGrafter"/>
</dbReference>
<feature type="compositionally biased region" description="Basic and acidic residues" evidence="7">
    <location>
        <begin position="1043"/>
        <end position="1058"/>
    </location>
</feature>
<feature type="compositionally biased region" description="Basic and acidic residues" evidence="7">
    <location>
        <begin position="1348"/>
        <end position="1361"/>
    </location>
</feature>
<feature type="compositionally biased region" description="Low complexity" evidence="7">
    <location>
        <begin position="759"/>
        <end position="770"/>
    </location>
</feature>
<feature type="compositionally biased region" description="Polar residues" evidence="7">
    <location>
        <begin position="2223"/>
        <end position="2249"/>
    </location>
</feature>
<feature type="compositionally biased region" description="Basic and acidic residues" evidence="7">
    <location>
        <begin position="520"/>
        <end position="538"/>
    </location>
</feature>
<feature type="compositionally biased region" description="Polar residues" evidence="7">
    <location>
        <begin position="1826"/>
        <end position="1841"/>
    </location>
</feature>
<feature type="compositionally biased region" description="Polar residues" evidence="7">
    <location>
        <begin position="539"/>
        <end position="549"/>
    </location>
</feature>
<feature type="compositionally biased region" description="Basic and acidic residues" evidence="7">
    <location>
        <begin position="669"/>
        <end position="721"/>
    </location>
</feature>
<feature type="region of interest" description="Disordered" evidence="7">
    <location>
        <begin position="876"/>
        <end position="1086"/>
    </location>
</feature>
<keyword evidence="4 9" id="KW-0418">Kinase</keyword>
<keyword evidence="5 6" id="KW-0067">ATP-binding</keyword>
<organism evidence="9 10">
    <name type="scientific">Popillia japonica</name>
    <name type="common">Japanese beetle</name>
    <dbReference type="NCBI Taxonomy" id="7064"/>
    <lineage>
        <taxon>Eukaryota</taxon>
        <taxon>Metazoa</taxon>
        <taxon>Ecdysozoa</taxon>
        <taxon>Arthropoda</taxon>
        <taxon>Hexapoda</taxon>
        <taxon>Insecta</taxon>
        <taxon>Pterygota</taxon>
        <taxon>Neoptera</taxon>
        <taxon>Endopterygota</taxon>
        <taxon>Coleoptera</taxon>
        <taxon>Polyphaga</taxon>
        <taxon>Scarabaeiformia</taxon>
        <taxon>Scarabaeidae</taxon>
        <taxon>Rutelinae</taxon>
        <taxon>Popillia</taxon>
    </lineage>
</organism>
<keyword evidence="10" id="KW-1185">Reference proteome</keyword>
<feature type="binding site" evidence="6">
    <location>
        <position position="75"/>
    </location>
    <ligand>
        <name>ATP</name>
        <dbReference type="ChEBI" id="CHEBI:30616"/>
    </ligand>
</feature>
<feature type="compositionally biased region" description="Basic and acidic residues" evidence="7">
    <location>
        <begin position="1805"/>
        <end position="1817"/>
    </location>
</feature>
<feature type="compositionally biased region" description="Low complexity" evidence="7">
    <location>
        <begin position="1983"/>
        <end position="1994"/>
    </location>
</feature>
<evidence type="ECO:0000259" key="8">
    <source>
        <dbReference type="PROSITE" id="PS50011"/>
    </source>
</evidence>
<feature type="compositionally biased region" description="Basic and acidic residues" evidence="7">
    <location>
        <begin position="632"/>
        <end position="641"/>
    </location>
</feature>
<dbReference type="PANTHER" id="PTHR24346">
    <property type="entry name" value="MAP/MICROTUBULE AFFINITY-REGULATING KINASE"/>
    <property type="match status" value="1"/>
</dbReference>
<feature type="compositionally biased region" description="Polar residues" evidence="7">
    <location>
        <begin position="1457"/>
        <end position="1476"/>
    </location>
</feature>
<feature type="region of interest" description="Disordered" evidence="7">
    <location>
        <begin position="1408"/>
        <end position="1442"/>
    </location>
</feature>
<feature type="compositionally biased region" description="Basic and acidic residues" evidence="7">
    <location>
        <begin position="1844"/>
        <end position="1853"/>
    </location>
</feature>
<evidence type="ECO:0000256" key="6">
    <source>
        <dbReference type="PROSITE-ProRule" id="PRU10141"/>
    </source>
</evidence>
<feature type="compositionally biased region" description="Low complexity" evidence="7">
    <location>
        <begin position="1183"/>
        <end position="1217"/>
    </location>
</feature>
<feature type="region of interest" description="Disordered" evidence="7">
    <location>
        <begin position="2020"/>
        <end position="2041"/>
    </location>
</feature>
<keyword evidence="1" id="KW-0723">Serine/threonine-protein kinase</keyword>
<feature type="compositionally biased region" description="Basic residues" evidence="7">
    <location>
        <begin position="1059"/>
        <end position="1069"/>
    </location>
</feature>
<feature type="compositionally biased region" description="Polar residues" evidence="7">
    <location>
        <begin position="1150"/>
        <end position="1162"/>
    </location>
</feature>
<dbReference type="PROSITE" id="PS50011">
    <property type="entry name" value="PROTEIN_KINASE_DOM"/>
    <property type="match status" value="1"/>
</dbReference>
<feature type="compositionally biased region" description="Basic and acidic residues" evidence="7">
    <location>
        <begin position="1477"/>
        <end position="1486"/>
    </location>
</feature>